<dbReference type="STRING" id="471870.BACINT_04495"/>
<reference evidence="1 2" key="1">
    <citation type="submission" date="2008-04" db="EMBL/GenBank/DDBJ databases">
        <title>Draft genome sequence of Bacteroides intestinalis (DSM 17393).</title>
        <authorList>
            <person name="Sudarsanam P."/>
            <person name="Ley R."/>
            <person name="Guruge J."/>
            <person name="Turnbaugh P.J."/>
            <person name="Mahowald M."/>
            <person name="Liep D."/>
            <person name="Gordon J."/>
        </authorList>
    </citation>
    <scope>NUCLEOTIDE SEQUENCE [LARGE SCALE GENOMIC DNA]</scope>
    <source>
        <strain evidence="1 2">DSM 17393</strain>
    </source>
</reference>
<gene>
    <name evidence="1" type="ORF">BACINT_04495</name>
</gene>
<comment type="caution">
    <text evidence="1">The sequence shown here is derived from an EMBL/GenBank/DDBJ whole genome shotgun (WGS) entry which is preliminary data.</text>
</comment>
<name>B3CGH9_9BACE</name>
<dbReference type="AlphaFoldDB" id="B3CGH9"/>
<accession>B3CGH9</accession>
<organism evidence="1 2">
    <name type="scientific">Bacteroides intestinalis DSM 17393</name>
    <dbReference type="NCBI Taxonomy" id="471870"/>
    <lineage>
        <taxon>Bacteria</taxon>
        <taxon>Pseudomonadati</taxon>
        <taxon>Bacteroidota</taxon>
        <taxon>Bacteroidia</taxon>
        <taxon>Bacteroidales</taxon>
        <taxon>Bacteroidaceae</taxon>
        <taxon>Bacteroides</taxon>
    </lineage>
</organism>
<evidence type="ECO:0000313" key="2">
    <source>
        <dbReference type="Proteomes" id="UP000004596"/>
    </source>
</evidence>
<sequence length="41" mass="4814">MNVDFAEEIKRKDCESELVIYSDGKNLYWGQEGKKVEDSPY</sequence>
<dbReference type="EMBL" id="ABJL02000008">
    <property type="protein sequence ID" value="EDV05350.1"/>
    <property type="molecule type" value="Genomic_DNA"/>
</dbReference>
<protein>
    <submittedName>
        <fullName evidence="1">Uncharacterized protein</fullName>
    </submittedName>
</protein>
<evidence type="ECO:0000313" key="1">
    <source>
        <dbReference type="EMBL" id="EDV05350.1"/>
    </source>
</evidence>
<reference evidence="1 2" key="2">
    <citation type="submission" date="2008-04" db="EMBL/GenBank/DDBJ databases">
        <authorList>
            <person name="Fulton L."/>
            <person name="Clifton S."/>
            <person name="Fulton B."/>
            <person name="Xu J."/>
            <person name="Minx P."/>
            <person name="Pepin K.H."/>
            <person name="Johnson M."/>
            <person name="Thiruvilangam P."/>
            <person name="Bhonagiri V."/>
            <person name="Nash W.E."/>
            <person name="Mardis E.R."/>
            <person name="Wilson R.K."/>
        </authorList>
    </citation>
    <scope>NUCLEOTIDE SEQUENCE [LARGE SCALE GENOMIC DNA]</scope>
    <source>
        <strain evidence="1 2">DSM 17393</strain>
    </source>
</reference>
<proteinExistence type="predicted"/>
<dbReference type="Proteomes" id="UP000004596">
    <property type="component" value="Unassembled WGS sequence"/>
</dbReference>